<dbReference type="PANTHER" id="PTHR24305:SF166">
    <property type="entry name" value="CYTOCHROME P450 12A4, MITOCHONDRIAL-RELATED"/>
    <property type="match status" value="1"/>
</dbReference>
<keyword evidence="3 4" id="KW-0479">Metal-binding</keyword>
<dbReference type="GO" id="GO:0005506">
    <property type="term" value="F:iron ion binding"/>
    <property type="evidence" value="ECO:0007669"/>
    <property type="project" value="InterPro"/>
</dbReference>
<keyword evidence="3 4" id="KW-0349">Heme</keyword>
<dbReference type="PRINTS" id="PR00463">
    <property type="entry name" value="EP450I"/>
</dbReference>
<dbReference type="PANTHER" id="PTHR24305">
    <property type="entry name" value="CYTOCHROME P450"/>
    <property type="match status" value="1"/>
</dbReference>
<dbReference type="PROSITE" id="PS00086">
    <property type="entry name" value="CYTOCHROME_P450"/>
    <property type="match status" value="1"/>
</dbReference>
<dbReference type="GO" id="GO:0016705">
    <property type="term" value="F:oxidoreductase activity, acting on paired donors, with incorporation or reduction of molecular oxygen"/>
    <property type="evidence" value="ECO:0007669"/>
    <property type="project" value="InterPro"/>
</dbReference>
<evidence type="ECO:0000313" key="6">
    <source>
        <dbReference type="Proteomes" id="UP000004705"/>
    </source>
</evidence>
<dbReference type="GO" id="GO:0004497">
    <property type="term" value="F:monooxygenase activity"/>
    <property type="evidence" value="ECO:0007669"/>
    <property type="project" value="UniProtKB-KW"/>
</dbReference>
<dbReference type="InterPro" id="IPR050121">
    <property type="entry name" value="Cytochrome_P450_monoxygenase"/>
</dbReference>
<keyword evidence="6" id="KW-1185">Reference proteome</keyword>
<evidence type="ECO:0000256" key="2">
    <source>
        <dbReference type="ARBA" id="ARBA00010617"/>
    </source>
</evidence>
<dbReference type="InterPro" id="IPR001128">
    <property type="entry name" value="Cyt_P450"/>
</dbReference>
<dbReference type="AlphaFoldDB" id="H8G943"/>
<keyword evidence="3 4" id="KW-0408">Iron</keyword>
<dbReference type="Pfam" id="PF00067">
    <property type="entry name" value="p450"/>
    <property type="match status" value="1"/>
</dbReference>
<comment type="similarity">
    <text evidence="2 4">Belongs to the cytochrome P450 family.</text>
</comment>
<dbReference type="SUPFAM" id="SSF48264">
    <property type="entry name" value="Cytochrome P450"/>
    <property type="match status" value="1"/>
</dbReference>
<organism evidence="5 6">
    <name type="scientific">Saccharomonospora azurea NA-128</name>
    <dbReference type="NCBI Taxonomy" id="882081"/>
    <lineage>
        <taxon>Bacteria</taxon>
        <taxon>Bacillati</taxon>
        <taxon>Actinomycetota</taxon>
        <taxon>Actinomycetes</taxon>
        <taxon>Pseudonocardiales</taxon>
        <taxon>Pseudonocardiaceae</taxon>
        <taxon>Saccharomonospora</taxon>
    </lineage>
</organism>
<accession>H8G943</accession>
<dbReference type="InterPro" id="IPR002401">
    <property type="entry name" value="Cyt_P450_E_grp-I"/>
</dbReference>
<proteinExistence type="inferred from homology"/>
<keyword evidence="4" id="KW-0560">Oxidoreductase</keyword>
<reference evidence="5 6" key="1">
    <citation type="journal article" date="2012" name="Stand. Genomic Sci.">
        <title>Genome sequence of the soil bacterium Saccharomonospora azurea type strain (NA-128(T)).</title>
        <authorList>
            <person name="Klenk H.P."/>
            <person name="Held B."/>
            <person name="Lucas S."/>
            <person name="Lapidus A."/>
            <person name="Copeland A."/>
            <person name="Hammon N."/>
            <person name="Pitluck S."/>
            <person name="Goodwin L.A."/>
            <person name="Han C."/>
            <person name="Tapia R."/>
            <person name="Brambilla E.M."/>
            <person name="Potter G."/>
            <person name="Land M."/>
            <person name="Ivanova N."/>
            <person name="Rohde M."/>
            <person name="Goker M."/>
            <person name="Detter J.C."/>
            <person name="Kyrpides N.C."/>
            <person name="Woyke T."/>
        </authorList>
    </citation>
    <scope>NUCLEOTIDE SEQUENCE [LARGE SCALE GENOMIC DNA]</scope>
    <source>
        <strain evidence="5 6">NA-128</strain>
    </source>
</reference>
<feature type="binding site" description="axial binding residue" evidence="3">
    <location>
        <position position="363"/>
    </location>
    <ligand>
        <name>heme</name>
        <dbReference type="ChEBI" id="CHEBI:30413"/>
    </ligand>
    <ligandPart>
        <name>Fe</name>
        <dbReference type="ChEBI" id="CHEBI:18248"/>
    </ligandPart>
</feature>
<evidence type="ECO:0000256" key="4">
    <source>
        <dbReference type="RuleBase" id="RU000461"/>
    </source>
</evidence>
<protein>
    <submittedName>
        <fullName evidence="5">Cytochrome P450</fullName>
    </submittedName>
</protein>
<comment type="cofactor">
    <cofactor evidence="1 3">
        <name>heme</name>
        <dbReference type="ChEBI" id="CHEBI:30413"/>
    </cofactor>
</comment>
<evidence type="ECO:0000256" key="3">
    <source>
        <dbReference type="PIRSR" id="PIRSR602401-1"/>
    </source>
</evidence>
<sequence>MNRTEFRMALRTLPFLDAHRTVPDRHVRLADDPPKLLLWDPEAIEWLFASDTELDHPGSRSLRPLFGEHSLLWVDGARHTAYRKVLGPPLRGRRLTTYAPLIAETVHEAVDDLAVGRTVALADWTRRVALRIVARLVLGEVDHRTAAVLDDFTTWIDDALGSRPRTLAHRFLRGGLPRSGADLDARLVAWAKSGRTREPATLASLLLQAGGPLEDLRDHDPDLRDQLVSLLFAGHETTASAAAWTLYRLAIDESLRHDVLDELDATADDVPTASAAPLLTAVISESLRLAPPVTVAENRRLRCPARLLGRSLRAGTTLTTSIYLAHRQDDAFPRPLRFDATRFLGRKHPPSTYLPFGGGARRCLGSQLAMLELRLITAAVLRRREWRCLNPSAGTLQLRGHAMAPSSRLRMRVTACRD</sequence>
<dbReference type="Proteomes" id="UP000004705">
    <property type="component" value="Chromosome"/>
</dbReference>
<dbReference type="Gene3D" id="1.10.630.10">
    <property type="entry name" value="Cytochrome P450"/>
    <property type="match status" value="1"/>
</dbReference>
<name>H8G943_9PSEU</name>
<dbReference type="RefSeq" id="WP_005443980.1">
    <property type="nucleotide sequence ID" value="NZ_CM001466.1"/>
</dbReference>
<dbReference type="HOGENOM" id="CLU_001570_5_1_11"/>
<dbReference type="PRINTS" id="PR00385">
    <property type="entry name" value="P450"/>
</dbReference>
<evidence type="ECO:0000256" key="1">
    <source>
        <dbReference type="ARBA" id="ARBA00001971"/>
    </source>
</evidence>
<dbReference type="InterPro" id="IPR017972">
    <property type="entry name" value="Cyt_P450_CS"/>
</dbReference>
<dbReference type="EMBL" id="CM001466">
    <property type="protein sequence ID" value="EHY90524.1"/>
    <property type="molecule type" value="Genomic_DNA"/>
</dbReference>
<keyword evidence="4" id="KW-0503">Monooxygenase</keyword>
<gene>
    <name evidence="5" type="ORF">SacazDRAFT_03660</name>
</gene>
<dbReference type="InterPro" id="IPR036396">
    <property type="entry name" value="Cyt_P450_sf"/>
</dbReference>
<dbReference type="GO" id="GO:0020037">
    <property type="term" value="F:heme binding"/>
    <property type="evidence" value="ECO:0007669"/>
    <property type="project" value="InterPro"/>
</dbReference>
<dbReference type="OrthoDB" id="5290182at2"/>
<evidence type="ECO:0000313" key="5">
    <source>
        <dbReference type="EMBL" id="EHY90524.1"/>
    </source>
</evidence>